<keyword evidence="3" id="KW-1185">Reference proteome</keyword>
<dbReference type="AlphaFoldDB" id="A0A8V5GV03"/>
<reference evidence="2" key="1">
    <citation type="submission" date="2020-03" db="EMBL/GenBank/DDBJ databases">
        <title>Melopsittacus undulatus (budgerigar) genome, bMelUnd1, maternal haplotype with Z.</title>
        <authorList>
            <person name="Gedman G."/>
            <person name="Mountcastle J."/>
            <person name="Haase B."/>
            <person name="Formenti G."/>
            <person name="Wright T."/>
            <person name="Apodaca J."/>
            <person name="Pelan S."/>
            <person name="Chow W."/>
            <person name="Rhie A."/>
            <person name="Howe K."/>
            <person name="Fedrigo O."/>
            <person name="Jarvis E.D."/>
        </authorList>
    </citation>
    <scope>NUCLEOTIDE SEQUENCE [LARGE SCALE GENOMIC DNA]</scope>
</reference>
<dbReference type="GO" id="GO:0030705">
    <property type="term" value="P:cytoskeleton-dependent intracellular transport"/>
    <property type="evidence" value="ECO:0007669"/>
    <property type="project" value="InterPro"/>
</dbReference>
<sequence length="107" mass="10793">KVLQSLLEYWQDVLGRAVPEHQVPDVVLAAQGAEPQELGRMVLLVLACALCGQAHPEPRGAGAAPADAGDPGGGGGLGAMGGTGGPTPTPPCSDPPPLCCCSCWIRR</sequence>
<accession>A0A8V5GV03</accession>
<name>A0A8V5GV03_MELUD</name>
<dbReference type="SUPFAM" id="SSF116907">
    <property type="entry name" value="Hook domain"/>
    <property type="match status" value="1"/>
</dbReference>
<feature type="compositionally biased region" description="Pro residues" evidence="1">
    <location>
        <begin position="87"/>
        <end position="97"/>
    </location>
</feature>
<evidence type="ECO:0000313" key="2">
    <source>
        <dbReference type="Ensembl" id="ENSMUNP00000024364.1"/>
    </source>
</evidence>
<evidence type="ECO:0000313" key="3">
    <source>
        <dbReference type="Proteomes" id="UP000694405"/>
    </source>
</evidence>
<reference evidence="2" key="2">
    <citation type="submission" date="2025-08" db="UniProtKB">
        <authorList>
            <consortium name="Ensembl"/>
        </authorList>
    </citation>
    <scope>IDENTIFICATION</scope>
</reference>
<feature type="region of interest" description="Disordered" evidence="1">
    <location>
        <begin position="57"/>
        <end position="97"/>
    </location>
</feature>
<dbReference type="InterPro" id="IPR036872">
    <property type="entry name" value="CH_dom_sf"/>
</dbReference>
<feature type="compositionally biased region" description="Gly residues" evidence="1">
    <location>
        <begin position="70"/>
        <end position="85"/>
    </location>
</feature>
<evidence type="ECO:0000256" key="1">
    <source>
        <dbReference type="SAM" id="MobiDB-lite"/>
    </source>
</evidence>
<dbReference type="Gene3D" id="1.10.418.10">
    <property type="entry name" value="Calponin-like domain"/>
    <property type="match status" value="1"/>
</dbReference>
<dbReference type="Proteomes" id="UP000694405">
    <property type="component" value="Chromosome 23"/>
</dbReference>
<dbReference type="Pfam" id="PF19047">
    <property type="entry name" value="HOOK_N"/>
    <property type="match status" value="1"/>
</dbReference>
<organism evidence="2 3">
    <name type="scientific">Melopsittacus undulatus</name>
    <name type="common">Budgerigar</name>
    <name type="synonym">Psittacus undulatus</name>
    <dbReference type="NCBI Taxonomy" id="13146"/>
    <lineage>
        <taxon>Eukaryota</taxon>
        <taxon>Metazoa</taxon>
        <taxon>Chordata</taxon>
        <taxon>Craniata</taxon>
        <taxon>Vertebrata</taxon>
        <taxon>Euteleostomi</taxon>
        <taxon>Archelosauria</taxon>
        <taxon>Archosauria</taxon>
        <taxon>Dinosauria</taxon>
        <taxon>Saurischia</taxon>
        <taxon>Theropoda</taxon>
        <taxon>Coelurosauria</taxon>
        <taxon>Aves</taxon>
        <taxon>Neognathae</taxon>
        <taxon>Neoaves</taxon>
        <taxon>Telluraves</taxon>
        <taxon>Australaves</taxon>
        <taxon>Psittaciformes</taxon>
        <taxon>Psittaculidae</taxon>
        <taxon>Melopsittacus</taxon>
    </lineage>
</organism>
<reference evidence="2" key="3">
    <citation type="submission" date="2025-09" db="UniProtKB">
        <authorList>
            <consortium name="Ensembl"/>
        </authorList>
    </citation>
    <scope>IDENTIFICATION</scope>
</reference>
<proteinExistence type="predicted"/>
<feature type="compositionally biased region" description="Low complexity" evidence="1">
    <location>
        <begin position="59"/>
        <end position="69"/>
    </location>
</feature>
<protein>
    <submittedName>
        <fullName evidence="2">Uncharacterized protein</fullName>
    </submittedName>
</protein>
<dbReference type="InterPro" id="IPR043936">
    <property type="entry name" value="HOOK_N"/>
</dbReference>
<dbReference type="Ensembl" id="ENSMUNT00000029558.1">
    <property type="protein sequence ID" value="ENSMUNP00000024364.1"/>
    <property type="gene ID" value="ENSMUNG00000018748.1"/>
</dbReference>